<comment type="function">
    <text evidence="9">Key enzyme in the regulation of glycerol uptake and metabolism. Catalyzes the phosphorylation of glycerol to yield sn-glycerol 3-phosphate.</text>
</comment>
<dbReference type="HAMAP" id="MF_00186">
    <property type="entry name" value="Glycerol_kin"/>
    <property type="match status" value="1"/>
</dbReference>
<feature type="binding site" evidence="9">
    <location>
        <position position="410"/>
    </location>
    <ligand>
        <name>ADP</name>
        <dbReference type="ChEBI" id="CHEBI:456216"/>
    </ligand>
</feature>
<feature type="binding site" evidence="9">
    <location>
        <position position="308"/>
    </location>
    <ligand>
        <name>ATP</name>
        <dbReference type="ChEBI" id="CHEBI:30616"/>
    </ligand>
</feature>
<dbReference type="PIRSF" id="PIRSF000538">
    <property type="entry name" value="GlpK"/>
    <property type="match status" value="1"/>
</dbReference>
<dbReference type="InterPro" id="IPR005999">
    <property type="entry name" value="Glycerol_kin"/>
</dbReference>
<dbReference type="Pfam" id="PF02782">
    <property type="entry name" value="FGGY_C"/>
    <property type="match status" value="1"/>
</dbReference>
<dbReference type="GO" id="GO:0019563">
    <property type="term" value="P:glycerol catabolic process"/>
    <property type="evidence" value="ECO:0007669"/>
    <property type="project" value="UniProtKB-UniRule"/>
</dbReference>
<dbReference type="NCBIfam" id="NF000756">
    <property type="entry name" value="PRK00047.1"/>
    <property type="match status" value="1"/>
</dbReference>
<evidence type="ECO:0000256" key="7">
    <source>
        <dbReference type="ARBA" id="ARBA00022840"/>
    </source>
</evidence>
<comment type="catalytic activity">
    <reaction evidence="8 9">
        <text>glycerol + ATP = sn-glycerol 3-phosphate + ADP + H(+)</text>
        <dbReference type="Rhea" id="RHEA:21644"/>
        <dbReference type="ChEBI" id="CHEBI:15378"/>
        <dbReference type="ChEBI" id="CHEBI:17754"/>
        <dbReference type="ChEBI" id="CHEBI:30616"/>
        <dbReference type="ChEBI" id="CHEBI:57597"/>
        <dbReference type="ChEBI" id="CHEBI:456216"/>
        <dbReference type="EC" id="2.7.1.30"/>
    </reaction>
</comment>
<evidence type="ECO:0000256" key="9">
    <source>
        <dbReference type="HAMAP-Rule" id="MF_00186"/>
    </source>
</evidence>
<dbReference type="Pfam" id="PF00370">
    <property type="entry name" value="FGGY_N"/>
    <property type="match status" value="1"/>
</dbReference>
<keyword evidence="6 9" id="KW-0319">Glycerol metabolism</keyword>
<dbReference type="SUPFAM" id="SSF53067">
    <property type="entry name" value="Actin-like ATPase domain"/>
    <property type="match status" value="2"/>
</dbReference>
<dbReference type="AlphaFoldDB" id="A0A933L3T1"/>
<dbReference type="GO" id="GO:0005524">
    <property type="term" value="F:ATP binding"/>
    <property type="evidence" value="ECO:0007669"/>
    <property type="project" value="UniProtKB-UniRule"/>
</dbReference>
<gene>
    <name evidence="9 13" type="primary">glpK</name>
    <name evidence="13" type="ORF">HY834_11205</name>
</gene>
<dbReference type="GO" id="GO:0006072">
    <property type="term" value="P:glycerol-3-phosphate metabolic process"/>
    <property type="evidence" value="ECO:0007669"/>
    <property type="project" value="InterPro"/>
</dbReference>
<feature type="binding site" evidence="9">
    <location>
        <position position="312"/>
    </location>
    <ligand>
        <name>ATP</name>
        <dbReference type="ChEBI" id="CHEBI:30616"/>
    </ligand>
</feature>
<evidence type="ECO:0000256" key="2">
    <source>
        <dbReference type="ARBA" id="ARBA00009156"/>
    </source>
</evidence>
<evidence type="ECO:0000256" key="1">
    <source>
        <dbReference type="ARBA" id="ARBA00005190"/>
    </source>
</evidence>
<dbReference type="PANTHER" id="PTHR10196">
    <property type="entry name" value="SUGAR KINASE"/>
    <property type="match status" value="1"/>
</dbReference>
<dbReference type="FunFam" id="3.30.420.40:FF:000008">
    <property type="entry name" value="Glycerol kinase"/>
    <property type="match status" value="1"/>
</dbReference>
<dbReference type="InterPro" id="IPR000577">
    <property type="entry name" value="Carb_kinase_FGGY"/>
</dbReference>
<reference evidence="13" key="1">
    <citation type="submission" date="2020-07" db="EMBL/GenBank/DDBJ databases">
        <title>Huge and variable diversity of episymbiotic CPR bacteria and DPANN archaea in groundwater ecosystems.</title>
        <authorList>
            <person name="He C.Y."/>
            <person name="Keren R."/>
            <person name="Whittaker M."/>
            <person name="Farag I.F."/>
            <person name="Doudna J."/>
            <person name="Cate J.H.D."/>
            <person name="Banfield J.F."/>
        </authorList>
    </citation>
    <scope>NUCLEOTIDE SEQUENCE</scope>
    <source>
        <strain evidence="13">NC_groundwater_1586_Pr3_B-0.1um_66_15</strain>
    </source>
</reference>
<feature type="binding site" evidence="9">
    <location>
        <position position="308"/>
    </location>
    <ligand>
        <name>ADP</name>
        <dbReference type="ChEBI" id="CHEBI:456216"/>
    </ligand>
</feature>
<dbReference type="GO" id="GO:0004370">
    <property type="term" value="F:glycerol kinase activity"/>
    <property type="evidence" value="ECO:0007669"/>
    <property type="project" value="UniProtKB-UniRule"/>
</dbReference>
<feature type="binding site" evidence="9">
    <location>
        <position position="265"/>
    </location>
    <ligand>
        <name>ADP</name>
        <dbReference type="ChEBI" id="CHEBI:456216"/>
    </ligand>
</feature>
<feature type="binding site" evidence="9">
    <location>
        <position position="82"/>
    </location>
    <ligand>
        <name>sn-glycerol 3-phosphate</name>
        <dbReference type="ChEBI" id="CHEBI:57597"/>
    </ligand>
</feature>
<feature type="binding site" evidence="9">
    <location>
        <position position="12"/>
    </location>
    <ligand>
        <name>ADP</name>
        <dbReference type="ChEBI" id="CHEBI:456216"/>
    </ligand>
</feature>
<dbReference type="PANTHER" id="PTHR10196:SF78">
    <property type="entry name" value="GLYCEROL KINASE"/>
    <property type="match status" value="1"/>
</dbReference>
<evidence type="ECO:0000313" key="13">
    <source>
        <dbReference type="EMBL" id="MBI4922308.1"/>
    </source>
</evidence>
<keyword evidence="3 9" id="KW-0808">Transferase</keyword>
<protein>
    <recommendedName>
        <fullName evidence="9">Glycerol kinase</fullName>
        <ecNumber evidence="9">2.7.1.30</ecNumber>
    </recommendedName>
    <alternativeName>
        <fullName evidence="9">ATP:glycerol 3-phosphotransferase</fullName>
    </alternativeName>
    <alternativeName>
        <fullName evidence="9">Glycerokinase</fullName>
        <shortName evidence="9">GK</shortName>
    </alternativeName>
</protein>
<proteinExistence type="inferred from homology"/>
<feature type="binding site" evidence="9">
    <location>
        <position position="83"/>
    </location>
    <ligand>
        <name>sn-glycerol 3-phosphate</name>
        <dbReference type="ChEBI" id="CHEBI:57597"/>
    </ligand>
</feature>
<dbReference type="InterPro" id="IPR043129">
    <property type="entry name" value="ATPase_NBD"/>
</dbReference>
<feature type="binding site" evidence="9">
    <location>
        <position position="13"/>
    </location>
    <ligand>
        <name>ATP</name>
        <dbReference type="ChEBI" id="CHEBI:30616"/>
    </ligand>
</feature>
<evidence type="ECO:0000313" key="14">
    <source>
        <dbReference type="Proteomes" id="UP000782610"/>
    </source>
</evidence>
<feature type="binding site" evidence="9">
    <location>
        <position position="12"/>
    </location>
    <ligand>
        <name>sn-glycerol 3-phosphate</name>
        <dbReference type="ChEBI" id="CHEBI:57597"/>
    </ligand>
</feature>
<evidence type="ECO:0000256" key="6">
    <source>
        <dbReference type="ARBA" id="ARBA00022798"/>
    </source>
</evidence>
<keyword evidence="4 9" id="KW-0547">Nucleotide-binding</keyword>
<evidence type="ECO:0000256" key="8">
    <source>
        <dbReference type="ARBA" id="ARBA00052101"/>
    </source>
</evidence>
<dbReference type="InterPro" id="IPR018485">
    <property type="entry name" value="FGGY_C"/>
</dbReference>
<feature type="binding site" evidence="9">
    <location>
        <position position="83"/>
    </location>
    <ligand>
        <name>glycerol</name>
        <dbReference type="ChEBI" id="CHEBI:17754"/>
    </ligand>
</feature>
<feature type="binding site" evidence="9">
    <location>
        <position position="82"/>
    </location>
    <ligand>
        <name>glycerol</name>
        <dbReference type="ChEBI" id="CHEBI:17754"/>
    </ligand>
</feature>
<dbReference type="InterPro" id="IPR018484">
    <property type="entry name" value="FGGY_N"/>
</dbReference>
<feature type="binding site" evidence="9">
    <location>
        <position position="12"/>
    </location>
    <ligand>
        <name>ATP</name>
        <dbReference type="ChEBI" id="CHEBI:30616"/>
    </ligand>
</feature>
<dbReference type="Proteomes" id="UP000782610">
    <property type="component" value="Unassembled WGS sequence"/>
</dbReference>
<feature type="binding site" evidence="9">
    <location>
        <position position="265"/>
    </location>
    <ligand>
        <name>ATP</name>
        <dbReference type="ChEBI" id="CHEBI:30616"/>
    </ligand>
</feature>
<feature type="binding site" evidence="9">
    <location>
        <position position="134"/>
    </location>
    <ligand>
        <name>glycerol</name>
        <dbReference type="ChEBI" id="CHEBI:17754"/>
    </ligand>
</feature>
<evidence type="ECO:0000256" key="5">
    <source>
        <dbReference type="ARBA" id="ARBA00022777"/>
    </source>
</evidence>
<feature type="binding site" evidence="9">
    <location>
        <position position="134"/>
    </location>
    <ligand>
        <name>sn-glycerol 3-phosphate</name>
        <dbReference type="ChEBI" id="CHEBI:57597"/>
    </ligand>
</feature>
<feature type="binding site" evidence="9">
    <location>
        <position position="410"/>
    </location>
    <ligand>
        <name>ATP</name>
        <dbReference type="ChEBI" id="CHEBI:30616"/>
    </ligand>
</feature>
<dbReference type="Gene3D" id="3.30.420.40">
    <property type="match status" value="2"/>
</dbReference>
<feature type="binding site" evidence="9">
    <location>
        <position position="14"/>
    </location>
    <ligand>
        <name>ATP</name>
        <dbReference type="ChEBI" id="CHEBI:30616"/>
    </ligand>
</feature>
<organism evidence="13 14">
    <name type="scientific">Devosia nanyangense</name>
    <dbReference type="NCBI Taxonomy" id="1228055"/>
    <lineage>
        <taxon>Bacteria</taxon>
        <taxon>Pseudomonadati</taxon>
        <taxon>Pseudomonadota</taxon>
        <taxon>Alphaproteobacteria</taxon>
        <taxon>Hyphomicrobiales</taxon>
        <taxon>Devosiaceae</taxon>
        <taxon>Devosia</taxon>
    </lineage>
</organism>
<comment type="caution">
    <text evidence="13">The sequence shown here is derived from an EMBL/GenBank/DDBJ whole genome shotgun (WGS) entry which is preliminary data.</text>
</comment>
<feature type="domain" description="Carbohydrate kinase FGGY N-terminal" evidence="11">
    <location>
        <begin position="4"/>
        <end position="250"/>
    </location>
</feature>
<comment type="pathway">
    <text evidence="1 9">Polyol metabolism; glycerol degradation via glycerol kinase pathway; sn-glycerol 3-phosphate from glycerol: step 1/1.</text>
</comment>
<keyword evidence="5 9" id="KW-0418">Kinase</keyword>
<feature type="binding site" evidence="9">
    <location>
        <position position="244"/>
    </location>
    <ligand>
        <name>glycerol</name>
        <dbReference type="ChEBI" id="CHEBI:17754"/>
    </ligand>
</feature>
<feature type="binding site" evidence="9">
    <location>
        <position position="243"/>
    </location>
    <ligand>
        <name>glycerol</name>
        <dbReference type="ChEBI" id="CHEBI:17754"/>
    </ligand>
</feature>
<evidence type="ECO:0000259" key="12">
    <source>
        <dbReference type="Pfam" id="PF02782"/>
    </source>
</evidence>
<dbReference type="InterPro" id="IPR018483">
    <property type="entry name" value="Carb_kinase_FGGY_CS"/>
</dbReference>
<name>A0A933L3T1_9HYPH</name>
<dbReference type="PROSITE" id="PS00445">
    <property type="entry name" value="FGGY_KINASES_2"/>
    <property type="match status" value="1"/>
</dbReference>
<keyword evidence="7 9" id="KW-0067">ATP-binding</keyword>
<comment type="similarity">
    <text evidence="2 9 10">Belongs to the FGGY kinase family.</text>
</comment>
<dbReference type="EMBL" id="JACRAF010000030">
    <property type="protein sequence ID" value="MBI4922308.1"/>
    <property type="molecule type" value="Genomic_DNA"/>
</dbReference>
<feature type="binding site" evidence="9">
    <location>
        <position position="243"/>
    </location>
    <ligand>
        <name>sn-glycerol 3-phosphate</name>
        <dbReference type="ChEBI" id="CHEBI:57597"/>
    </ligand>
</feature>
<dbReference type="GO" id="GO:0005829">
    <property type="term" value="C:cytosol"/>
    <property type="evidence" value="ECO:0007669"/>
    <property type="project" value="TreeGrafter"/>
</dbReference>
<evidence type="ECO:0000256" key="3">
    <source>
        <dbReference type="ARBA" id="ARBA00022679"/>
    </source>
</evidence>
<evidence type="ECO:0000259" key="11">
    <source>
        <dbReference type="Pfam" id="PF00370"/>
    </source>
</evidence>
<evidence type="ECO:0000256" key="10">
    <source>
        <dbReference type="RuleBase" id="RU003733"/>
    </source>
</evidence>
<comment type="caution">
    <text evidence="9">Lacks conserved residue(s) required for the propagation of feature annotation.</text>
</comment>
<sequence length="495" mass="54025">MSGYVLAIDQGTTSSRAIVFNDRQEIAGMGKMEFTQHFPASGWVEHVPEEIWATCLWAMKTALKKAGVTAADIAAIGITNQRETTLVWDKATGKPIYNAIVWQDRRTARTCDRLKAAGKEKLVAKKTGLLLDPYFSATKIGWILDNVKGARRRAEHGELAFGTVDTYLIWRLTGGASHATDASNASRTLLYNIETGDWDDELLALFRVPRAMLPTVKDNADDFGTTEKSVLGAAIPICGAAGDQQAATIGQACFEPGMMKSTYGTGCFALLNTGSDMVRSKNRLLTTVAYRLNGKTTYALEGAIFVAGASVQWLRDKLRLIEDSADTDALAKASDPASEVYLVPAFVGLGAPWWDAEARGAIYGLTRNTGASDLARAALESVAYQTQDLFSAMRKDWKGARDTVLRVDGGMVASDWTMQFLSDILDVPVDRPAILETTALGAAWLAGWKAGVWPDRKGFAKRWSLERQFNPAMDPAVRKHKLAGWRDAVQRTLTK</sequence>
<dbReference type="EC" id="2.7.1.30" evidence="9"/>
<feature type="binding site" evidence="9">
    <location>
        <position position="16"/>
    </location>
    <ligand>
        <name>ADP</name>
        <dbReference type="ChEBI" id="CHEBI:456216"/>
    </ligand>
</feature>
<dbReference type="NCBIfam" id="TIGR01311">
    <property type="entry name" value="glycerol_kin"/>
    <property type="match status" value="1"/>
</dbReference>
<accession>A0A933L3T1</accession>
<feature type="domain" description="Carbohydrate kinase FGGY C-terminal" evidence="12">
    <location>
        <begin position="260"/>
        <end position="449"/>
    </location>
</feature>
<dbReference type="CDD" id="cd07786">
    <property type="entry name" value="FGGY_EcGK_like"/>
    <property type="match status" value="1"/>
</dbReference>
<comment type="activity regulation">
    <text evidence="9">Inhibited by fructose 1,6-bisphosphate (FBP).</text>
</comment>
<dbReference type="FunFam" id="3.30.420.40:FF:000007">
    <property type="entry name" value="Glycerol kinase"/>
    <property type="match status" value="1"/>
</dbReference>
<evidence type="ECO:0000256" key="4">
    <source>
        <dbReference type="ARBA" id="ARBA00022741"/>
    </source>
</evidence>